<evidence type="ECO:0008006" key="3">
    <source>
        <dbReference type="Google" id="ProtNLM"/>
    </source>
</evidence>
<dbReference type="Proteomes" id="UP000193963">
    <property type="component" value="Unassembled WGS sequence"/>
</dbReference>
<reference evidence="1 2" key="1">
    <citation type="submission" date="2017-03" db="EMBL/GenBank/DDBJ databases">
        <authorList>
            <person name="Afonso C.L."/>
            <person name="Miller P.J."/>
            <person name="Scott M.A."/>
            <person name="Spackman E."/>
            <person name="Goraichik I."/>
            <person name="Dimitrov K.M."/>
            <person name="Suarez D.L."/>
            <person name="Swayne D.E."/>
        </authorList>
    </citation>
    <scope>NUCLEOTIDE SEQUENCE [LARGE SCALE GENOMIC DNA]</scope>
    <source>
        <strain evidence="1 2">CECT 7751</strain>
    </source>
</reference>
<organism evidence="1 2">
    <name type="scientific">Pseudooceanicola marinus</name>
    <dbReference type="NCBI Taxonomy" id="396013"/>
    <lineage>
        <taxon>Bacteria</taxon>
        <taxon>Pseudomonadati</taxon>
        <taxon>Pseudomonadota</taxon>
        <taxon>Alphaproteobacteria</taxon>
        <taxon>Rhodobacterales</taxon>
        <taxon>Paracoccaceae</taxon>
        <taxon>Pseudooceanicola</taxon>
    </lineage>
</organism>
<gene>
    <name evidence="1" type="ORF">PSM7751_02356</name>
</gene>
<dbReference type="Pfam" id="PF13704">
    <property type="entry name" value="Glyco_tranf_2_4"/>
    <property type="match status" value="1"/>
</dbReference>
<dbReference type="RefSeq" id="WP_085888399.1">
    <property type="nucleotide sequence ID" value="NZ_FWFN01000004.1"/>
</dbReference>
<sequence>MSDSWAAVATVKAPVEEVLSFAAWHLELGAARLHIYLDDPEDPAYPILKAHPKIRAMQCDDRYWRRVARDGRPDKHQMRQTLNASHCYNAKNRHDWLAHIDVDEFLLPDRPVAEILAALPPDVLSARMRPMEVLARPDRPEEQGPDAEGSDTEAPVHLRAFSLPLAQRHAQTERIYPEFGAFLNGGMLSHVAGKLFVRRGLPDVRFRIHRVLSAGEADPGQQELPEIPVAHFHATSWADWQAHYRFRLDRGAYRAELKPPRRADAGSVNLHTLLSTLEDSEGDPGLRRFFDEVCADTPALRDRLAAEGLLREVTMDFAALRARHFPDVGA</sequence>
<name>A0A1X6ZGE3_9RHOB</name>
<protein>
    <recommendedName>
        <fullName evidence="3">Glycosyl transferase family 2</fullName>
    </recommendedName>
</protein>
<accession>A0A1X6ZGE3</accession>
<dbReference type="EMBL" id="FWFN01000004">
    <property type="protein sequence ID" value="SLN49058.1"/>
    <property type="molecule type" value="Genomic_DNA"/>
</dbReference>
<dbReference type="AlphaFoldDB" id="A0A1X6ZGE3"/>
<evidence type="ECO:0000313" key="1">
    <source>
        <dbReference type="EMBL" id="SLN49058.1"/>
    </source>
</evidence>
<proteinExistence type="predicted"/>
<dbReference type="OrthoDB" id="7203640at2"/>
<evidence type="ECO:0000313" key="2">
    <source>
        <dbReference type="Proteomes" id="UP000193963"/>
    </source>
</evidence>
<keyword evidence="2" id="KW-1185">Reference proteome</keyword>